<reference evidence="2" key="1">
    <citation type="journal article" date="2019" name="Int. J. Syst. Evol. Microbiol.">
        <title>The Global Catalogue of Microorganisms (GCM) 10K type strain sequencing project: providing services to taxonomists for standard genome sequencing and annotation.</title>
        <authorList>
            <consortium name="The Broad Institute Genomics Platform"/>
            <consortium name="The Broad Institute Genome Sequencing Center for Infectious Disease"/>
            <person name="Wu L."/>
            <person name="Ma J."/>
        </authorList>
    </citation>
    <scope>NUCLEOTIDE SEQUENCE [LARGE SCALE GENOMIC DNA]</scope>
    <source>
        <strain evidence="2">CGMCC 4.7645</strain>
    </source>
</reference>
<protein>
    <submittedName>
        <fullName evidence="1">Uncharacterized protein</fullName>
    </submittedName>
</protein>
<proteinExistence type="predicted"/>
<keyword evidence="2" id="KW-1185">Reference proteome</keyword>
<evidence type="ECO:0000313" key="2">
    <source>
        <dbReference type="Proteomes" id="UP001597417"/>
    </source>
</evidence>
<dbReference type="RefSeq" id="WP_378267408.1">
    <property type="nucleotide sequence ID" value="NZ_JBHUKR010000011.1"/>
</dbReference>
<gene>
    <name evidence="1" type="ORF">ACFSXZ_24115</name>
</gene>
<name>A0ABW5FWP5_9PSEU</name>
<dbReference type="Proteomes" id="UP001597417">
    <property type="component" value="Unassembled WGS sequence"/>
</dbReference>
<evidence type="ECO:0000313" key="1">
    <source>
        <dbReference type="EMBL" id="MFD2419418.1"/>
    </source>
</evidence>
<accession>A0ABW5FWP5</accession>
<dbReference type="EMBL" id="JBHUKR010000011">
    <property type="protein sequence ID" value="MFD2419418.1"/>
    <property type="molecule type" value="Genomic_DNA"/>
</dbReference>
<comment type="caution">
    <text evidence="1">The sequence shown here is derived from an EMBL/GenBank/DDBJ whole genome shotgun (WGS) entry which is preliminary data.</text>
</comment>
<sequence length="106" mass="11471">MTDPRRLREVLSHSGFDDPHIRSVQASVRLGDDAADATDFLLSTGPIRVNLNGLDPAELSRLRAEVGKGMKRFETPGGVCVRRKNWLVTAVTAGGPTTSTRAGRSR</sequence>
<organism evidence="1 2">
    <name type="scientific">Amycolatopsis pigmentata</name>
    <dbReference type="NCBI Taxonomy" id="450801"/>
    <lineage>
        <taxon>Bacteria</taxon>
        <taxon>Bacillati</taxon>
        <taxon>Actinomycetota</taxon>
        <taxon>Actinomycetes</taxon>
        <taxon>Pseudonocardiales</taxon>
        <taxon>Pseudonocardiaceae</taxon>
        <taxon>Amycolatopsis</taxon>
    </lineage>
</organism>